<reference evidence="6" key="1">
    <citation type="submission" date="2022-12" db="EMBL/GenBank/DDBJ databases">
        <title>Draft genome assemblies for two species of Escallonia (Escalloniales).</title>
        <authorList>
            <person name="Chanderbali A."/>
            <person name="Dervinis C."/>
            <person name="Anghel I."/>
            <person name="Soltis D."/>
            <person name="Soltis P."/>
            <person name="Zapata F."/>
        </authorList>
    </citation>
    <scope>NUCLEOTIDE SEQUENCE</scope>
    <source>
        <strain evidence="6">UCBG64.0493</strain>
        <tissue evidence="6">Leaf</tissue>
    </source>
</reference>
<name>A0AA88VCG1_9ASTE</name>
<dbReference type="AlphaFoldDB" id="A0AA88VCG1"/>
<gene>
    <name evidence="6" type="ORF">RJ639_016538</name>
</gene>
<dbReference type="InterPro" id="IPR050216">
    <property type="entry name" value="LRR_domain-containing"/>
</dbReference>
<accession>A0AA88VCG1</accession>
<dbReference type="GO" id="GO:0006952">
    <property type="term" value="P:defense response"/>
    <property type="evidence" value="ECO:0007669"/>
    <property type="project" value="UniProtKB-ARBA"/>
</dbReference>
<dbReference type="Gene3D" id="3.80.10.10">
    <property type="entry name" value="Ribonuclease Inhibitor"/>
    <property type="match status" value="1"/>
</dbReference>
<dbReference type="GO" id="GO:0051707">
    <property type="term" value="P:response to other organism"/>
    <property type="evidence" value="ECO:0007669"/>
    <property type="project" value="UniProtKB-ARBA"/>
</dbReference>
<dbReference type="InterPro" id="IPR003591">
    <property type="entry name" value="Leu-rich_rpt_typical-subtyp"/>
</dbReference>
<dbReference type="PANTHER" id="PTHR48051">
    <property type="match status" value="1"/>
</dbReference>
<dbReference type="FunFam" id="3.80.10.10:FF:000610">
    <property type="entry name" value="Plant intracellular Ras-group-related LRR protein 9"/>
    <property type="match status" value="1"/>
</dbReference>
<feature type="coiled-coil region" evidence="5">
    <location>
        <begin position="157"/>
        <end position="184"/>
    </location>
</feature>
<dbReference type="InterPro" id="IPR001611">
    <property type="entry name" value="Leu-rich_rpt"/>
</dbReference>
<dbReference type="Proteomes" id="UP001188597">
    <property type="component" value="Unassembled WGS sequence"/>
</dbReference>
<evidence type="ECO:0000256" key="5">
    <source>
        <dbReference type="SAM" id="Coils"/>
    </source>
</evidence>
<protein>
    <submittedName>
        <fullName evidence="6">Uncharacterized protein</fullName>
    </submittedName>
</protein>
<dbReference type="GO" id="GO:0055046">
    <property type="term" value="P:microgametogenesis"/>
    <property type="evidence" value="ECO:0007669"/>
    <property type="project" value="UniProtKB-ARBA"/>
</dbReference>
<comment type="similarity">
    <text evidence="4">Belongs to the SHOC2 family.</text>
</comment>
<evidence type="ECO:0000256" key="4">
    <source>
        <dbReference type="ARBA" id="ARBA00023786"/>
    </source>
</evidence>
<feature type="non-terminal residue" evidence="6">
    <location>
        <position position="527"/>
    </location>
</feature>
<dbReference type="EMBL" id="JAVXUP010002095">
    <property type="protein sequence ID" value="KAK3005674.1"/>
    <property type="molecule type" value="Genomic_DNA"/>
</dbReference>
<dbReference type="GO" id="GO:0005737">
    <property type="term" value="C:cytoplasm"/>
    <property type="evidence" value="ECO:0007669"/>
    <property type="project" value="TreeGrafter"/>
</dbReference>
<dbReference type="Pfam" id="PF13855">
    <property type="entry name" value="LRR_8"/>
    <property type="match status" value="2"/>
</dbReference>
<sequence length="527" mass="57971">SQAAMDPNPNTFPILSYVMSKLPSIGPRRAPAAVFDVEQPQPAAVREFPEPRFELSERMPRLEDPGVAAAMRAAVADVAQTRSVLQTLGERPDHEAVDAAKAKVAEIEASLSKRLEEIVLSPRPAEVDRAAWRAGLAEKGEESRAAAERERQAYKAVISLDEMHEAYERLLKDAEERLERIYQAAVEGGDYAAAAAGGSEEGVGEEVNEEVVGILQDAGKGVERIDLSSRRLRVLPEAFGRIRSLVVLILASNQLEAIPDSVAGLENLEELNLSSNLLTSLPDSIGMLCSLKILNVSSNKLASLPDSICRCRSLVELDASFNNLTYLPTNLGYELVNLRKLLVQLNKIRSLPTSIGEMSSLRVLDVHFNELRGLPLTIGRLANLEILNLSSNFSDLTELPDTIGDLTSLKELDLSNNQIHALPDTFGRLDNLTKLNLEENPIVIPPKEVVNEGVEAVKYYMSKRWLDILVEEEQKSMLEVKEQTQTGWLTRSTSWLNNMVSGVSGSLSGYLGAREKSNLDPYLNQQL</sequence>
<dbReference type="SMART" id="SM00364">
    <property type="entry name" value="LRR_BAC"/>
    <property type="match status" value="7"/>
</dbReference>
<organism evidence="6 7">
    <name type="scientific">Escallonia herrerae</name>
    <dbReference type="NCBI Taxonomy" id="1293975"/>
    <lineage>
        <taxon>Eukaryota</taxon>
        <taxon>Viridiplantae</taxon>
        <taxon>Streptophyta</taxon>
        <taxon>Embryophyta</taxon>
        <taxon>Tracheophyta</taxon>
        <taxon>Spermatophyta</taxon>
        <taxon>Magnoliopsida</taxon>
        <taxon>eudicotyledons</taxon>
        <taxon>Gunneridae</taxon>
        <taxon>Pentapetalae</taxon>
        <taxon>asterids</taxon>
        <taxon>campanulids</taxon>
        <taxon>Escalloniales</taxon>
        <taxon>Escalloniaceae</taxon>
        <taxon>Escallonia</taxon>
    </lineage>
</organism>
<dbReference type="PRINTS" id="PR00019">
    <property type="entry name" value="LEURICHRPT"/>
</dbReference>
<comment type="caution">
    <text evidence="6">The sequence shown here is derived from an EMBL/GenBank/DDBJ whole genome shotgun (WGS) entry which is preliminary data.</text>
</comment>
<evidence type="ECO:0000256" key="1">
    <source>
        <dbReference type="ARBA" id="ARBA00022614"/>
    </source>
</evidence>
<dbReference type="FunFam" id="3.80.10.10:FF:000746">
    <property type="entry name" value="Plant intracellular Ras-group-related LRR protein 2"/>
    <property type="match status" value="1"/>
</dbReference>
<evidence type="ECO:0000256" key="2">
    <source>
        <dbReference type="ARBA" id="ARBA00022737"/>
    </source>
</evidence>
<evidence type="ECO:0000313" key="6">
    <source>
        <dbReference type="EMBL" id="KAK3005674.1"/>
    </source>
</evidence>
<dbReference type="SMART" id="SM00369">
    <property type="entry name" value="LRR_TYP"/>
    <property type="match status" value="8"/>
</dbReference>
<evidence type="ECO:0000313" key="7">
    <source>
        <dbReference type="Proteomes" id="UP001188597"/>
    </source>
</evidence>
<dbReference type="PROSITE" id="PS51450">
    <property type="entry name" value="LRR"/>
    <property type="match status" value="3"/>
</dbReference>
<keyword evidence="2" id="KW-0677">Repeat</keyword>
<dbReference type="SUPFAM" id="SSF52058">
    <property type="entry name" value="L domain-like"/>
    <property type="match status" value="1"/>
</dbReference>
<keyword evidence="7" id="KW-1185">Reference proteome</keyword>
<dbReference type="PANTHER" id="PTHR48051:SF54">
    <property type="entry name" value="LEUCINE-RICH REPEAT-CONTAINING PROTEIN"/>
    <property type="match status" value="1"/>
</dbReference>
<proteinExistence type="inferred from homology"/>
<evidence type="ECO:0000256" key="3">
    <source>
        <dbReference type="ARBA" id="ARBA00023054"/>
    </source>
</evidence>
<dbReference type="InterPro" id="IPR032675">
    <property type="entry name" value="LRR_dom_sf"/>
</dbReference>
<keyword evidence="1" id="KW-0433">Leucine-rich repeat</keyword>
<keyword evidence="3 5" id="KW-0175">Coiled coil</keyword>